<dbReference type="AlphaFoldDB" id="A0A4V2YIU4"/>
<gene>
    <name evidence="1" type="ORF">E1288_42280</name>
</gene>
<name>A0A4V2YIU4_9PSEU</name>
<dbReference type="EMBL" id="SMKW01000113">
    <property type="protein sequence ID" value="TDD36237.1"/>
    <property type="molecule type" value="Genomic_DNA"/>
</dbReference>
<reference evidence="1 2" key="1">
    <citation type="submission" date="2019-03" db="EMBL/GenBank/DDBJ databases">
        <title>Draft genome sequences of novel Actinobacteria.</title>
        <authorList>
            <person name="Sahin N."/>
            <person name="Ay H."/>
            <person name="Saygin H."/>
        </authorList>
    </citation>
    <scope>NUCLEOTIDE SEQUENCE [LARGE SCALE GENOMIC DNA]</scope>
    <source>
        <strain evidence="1 2">7K502</strain>
    </source>
</reference>
<evidence type="ECO:0000313" key="2">
    <source>
        <dbReference type="Proteomes" id="UP000294947"/>
    </source>
</evidence>
<evidence type="ECO:0000313" key="1">
    <source>
        <dbReference type="EMBL" id="TDD36237.1"/>
    </source>
</evidence>
<dbReference type="OrthoDB" id="3699454at2"/>
<protein>
    <submittedName>
        <fullName evidence="1">Uncharacterized protein</fullName>
    </submittedName>
</protein>
<keyword evidence="2" id="KW-1185">Reference proteome</keyword>
<organism evidence="1 2">
    <name type="scientific">Saccharopolyspora elongata</name>
    <dbReference type="NCBI Taxonomy" id="2530387"/>
    <lineage>
        <taxon>Bacteria</taxon>
        <taxon>Bacillati</taxon>
        <taxon>Actinomycetota</taxon>
        <taxon>Actinomycetes</taxon>
        <taxon>Pseudonocardiales</taxon>
        <taxon>Pseudonocardiaceae</taxon>
        <taxon>Saccharopolyspora</taxon>
    </lineage>
</organism>
<proteinExistence type="predicted"/>
<accession>A0A4V2YIU4</accession>
<dbReference type="Proteomes" id="UP000294947">
    <property type="component" value="Unassembled WGS sequence"/>
</dbReference>
<sequence length="93" mass="10125">MWCLRACNAKGSRATPNGGNIQLVSAPDRWPLWTSGVRPGPVAVEYAGIRLREDPSTATFPRFSGGLVPRPRPASYRLRLRIGGPYCHVSSSC</sequence>
<comment type="caution">
    <text evidence="1">The sequence shown here is derived from an EMBL/GenBank/DDBJ whole genome shotgun (WGS) entry which is preliminary data.</text>
</comment>